<gene>
    <name evidence="3" type="ORF">DA69_04525</name>
</gene>
<dbReference type="RefSeq" id="WP_051582077.1">
    <property type="nucleotide sequence ID" value="NZ_CP015614.1"/>
</dbReference>
<dbReference type="SUPFAM" id="SSF56935">
    <property type="entry name" value="Porins"/>
    <property type="match status" value="1"/>
</dbReference>
<dbReference type="STRING" id="588932.DA69_04525"/>
<comment type="subcellular location">
    <subcellularLocation>
        <location evidence="1">Cell outer membrane</location>
        <topology evidence="1">Multi-pass membrane protein</topology>
    </subcellularLocation>
</comment>
<dbReference type="GO" id="GO:0009279">
    <property type="term" value="C:cell outer membrane"/>
    <property type="evidence" value="ECO:0007669"/>
    <property type="project" value="UniProtKB-SubCell"/>
</dbReference>
<dbReference type="EMBL" id="CP015614">
    <property type="protein sequence ID" value="ANF54071.1"/>
    <property type="molecule type" value="Genomic_DNA"/>
</dbReference>
<feature type="domain" description="TonB-dependent receptor plug" evidence="2">
    <location>
        <begin position="18"/>
        <end position="135"/>
    </location>
</feature>
<keyword evidence="4" id="KW-1185">Reference proteome</keyword>
<dbReference type="Pfam" id="PF07715">
    <property type="entry name" value="Plug"/>
    <property type="match status" value="1"/>
</dbReference>
<accession>A0A172Y4D0</accession>
<dbReference type="PANTHER" id="PTHR47234:SF3">
    <property type="entry name" value="SECRETIN_TONB SHORT N-TERMINAL DOMAIN-CONTAINING PROTEIN"/>
    <property type="match status" value="1"/>
</dbReference>
<dbReference type="Proteomes" id="UP000077603">
    <property type="component" value="Chromosome"/>
</dbReference>
<comment type="similarity">
    <text evidence="1">Belongs to the TonB-dependent receptor family.</text>
</comment>
<evidence type="ECO:0000259" key="2">
    <source>
        <dbReference type="Pfam" id="PF07715"/>
    </source>
</evidence>
<evidence type="ECO:0000313" key="4">
    <source>
        <dbReference type="Proteomes" id="UP000077603"/>
    </source>
</evidence>
<organism evidence="3 4">
    <name type="scientific">Brevundimonas naejangsanensis</name>
    <dbReference type="NCBI Taxonomy" id="588932"/>
    <lineage>
        <taxon>Bacteria</taxon>
        <taxon>Pseudomonadati</taxon>
        <taxon>Pseudomonadota</taxon>
        <taxon>Alphaproteobacteria</taxon>
        <taxon>Caulobacterales</taxon>
        <taxon>Caulobacteraceae</taxon>
        <taxon>Brevundimonas</taxon>
    </lineage>
</organism>
<dbReference type="AlphaFoldDB" id="A0A172Y4D0"/>
<dbReference type="KEGG" id="bne:DA69_04525"/>
<dbReference type="Gene3D" id="2.170.130.10">
    <property type="entry name" value="TonB-dependent receptor, plug domain"/>
    <property type="match status" value="1"/>
</dbReference>
<proteinExistence type="inferred from homology"/>
<dbReference type="InterPro" id="IPR039426">
    <property type="entry name" value="TonB-dep_rcpt-like"/>
</dbReference>
<keyword evidence="1" id="KW-1134">Transmembrane beta strand</keyword>
<dbReference type="PROSITE" id="PS52016">
    <property type="entry name" value="TONB_DEPENDENT_REC_3"/>
    <property type="match status" value="1"/>
</dbReference>
<name>A0A172Y4D0_9CAUL</name>
<keyword evidence="1" id="KW-0812">Transmembrane</keyword>
<keyword evidence="1" id="KW-0998">Cell outer membrane</keyword>
<protein>
    <recommendedName>
        <fullName evidence="2">TonB-dependent receptor plug domain-containing protein</fullName>
    </recommendedName>
</protein>
<evidence type="ECO:0000313" key="3">
    <source>
        <dbReference type="EMBL" id="ANF54071.1"/>
    </source>
</evidence>
<dbReference type="InterPro" id="IPR012910">
    <property type="entry name" value="Plug_dom"/>
</dbReference>
<evidence type="ECO:0000256" key="1">
    <source>
        <dbReference type="PROSITE-ProRule" id="PRU01360"/>
    </source>
</evidence>
<keyword evidence="1" id="KW-0813">Transport</keyword>
<dbReference type="eggNOG" id="COG4771">
    <property type="taxonomic scope" value="Bacteria"/>
</dbReference>
<reference evidence="3 4" key="1">
    <citation type="journal article" date="2014" name="Genome Announc.">
        <title>Genome Sequence of a Promising Hydrogen-Producing Facultative Anaerobic Bacterium, Brevundimonas naejangsanensis Strain B1.</title>
        <authorList>
            <person name="Su H."/>
            <person name="Zhang T."/>
            <person name="Bao M."/>
            <person name="Jiang Y."/>
            <person name="Wang Y."/>
            <person name="Tan T."/>
        </authorList>
    </citation>
    <scope>NUCLEOTIDE SEQUENCE [LARGE SCALE GENOMIC DNA]</scope>
    <source>
        <strain evidence="3 4">B1</strain>
    </source>
</reference>
<sequence length="549" mass="57679">MDDVIVTGTLLKSTGGLASPVTMLDRDALDRRGFATAAEALTDLPQNYAGAATPLVQLAGTDRAGSNSVYATGVNLRGLGATSTLLLVNGRRLAGTGLRGDFGDVSALPSGAVERVDVLLDGASALYGADAVAGVVNVIMRRSFDGQETRVRGSAAQGGAEDLMISHLAGRSWSSGAAYLSYEYQTTNGLSSLDRSYTADGDLRRYGGTDRRNFYSAPGNIVAFNSATSSYQALYAIRPTTGGTAQGPSDFVAGAANLQSTTLGADLVPSIERHSLYGRMSQSLGPRFEMSADVRYNRRAHEIVGPASAGVFTANAANPWFVSPSGASSHTIGYAFLAELGPTRAEGSSESVGVTVGGRYALTSDWSLDGYLTWASERGEAGVYNRVHSRFANEALGLTPDDPATPFKAAVDGYLNLFGDGGANSRAVLDFIGQGYSIARDESQASSANLLVEGPLLRLPGGDLRLAAGVQHRRDQFNTQTVSFAATPAPVLNRKPQRERSISAVFVEARAPLIGRYRLGPVCDVWMSPWPGVSRPMTTSGIQPIPRSD</sequence>
<dbReference type="InterPro" id="IPR037066">
    <property type="entry name" value="Plug_dom_sf"/>
</dbReference>
<keyword evidence="1" id="KW-0472">Membrane</keyword>
<dbReference type="PANTHER" id="PTHR47234">
    <property type="match status" value="1"/>
</dbReference>